<accession>A0A4D7CBX9</accession>
<name>A0A4D7CBX9_9SPHN</name>
<dbReference type="AlphaFoldDB" id="A0A4D7CBX9"/>
<sequence>MTSRLALLLCLVLLGGCMQTVADPQSALRPYYAGLPAALPVAPPTKALDPDAPLTRIGVGSCFQQDLADDIWTTVAQSGAGLFLFIGDNVYGDVGARVRPTSRSCVQPMQNSPPAPPSHRRARPSPCGRSGTTMITAPMTAVATSRSRNMPRRSSRHSGMRHGRSGRALACMTVSRSVRQAGGCR</sequence>
<dbReference type="PROSITE" id="PS51257">
    <property type="entry name" value="PROKAR_LIPOPROTEIN"/>
    <property type="match status" value="1"/>
</dbReference>
<feature type="chain" id="PRO_5020531490" evidence="2">
    <location>
        <begin position="23"/>
        <end position="185"/>
    </location>
</feature>
<dbReference type="EMBL" id="CP039704">
    <property type="protein sequence ID" value="QCI79342.1"/>
    <property type="molecule type" value="Genomic_DNA"/>
</dbReference>
<evidence type="ECO:0000256" key="2">
    <source>
        <dbReference type="SAM" id="SignalP"/>
    </source>
</evidence>
<feature type="compositionally biased region" description="Basic residues" evidence="1">
    <location>
        <begin position="149"/>
        <end position="165"/>
    </location>
</feature>
<keyword evidence="4" id="KW-1185">Reference proteome</keyword>
<gene>
    <name evidence="3" type="ORF">E6W36_06625</name>
</gene>
<organism evidence="3 4">
    <name type="scientific">Hankyongella ginsenosidimutans</name>
    <dbReference type="NCBI Taxonomy" id="1763828"/>
    <lineage>
        <taxon>Bacteria</taxon>
        <taxon>Pseudomonadati</taxon>
        <taxon>Pseudomonadota</taxon>
        <taxon>Alphaproteobacteria</taxon>
        <taxon>Sphingomonadales</taxon>
        <taxon>Sphingomonadaceae</taxon>
        <taxon>Hankyongella</taxon>
    </lineage>
</organism>
<protein>
    <submittedName>
        <fullName evidence="3">Uncharacterized protein</fullName>
    </submittedName>
</protein>
<reference evidence="4" key="1">
    <citation type="submission" date="2019-04" db="EMBL/GenBank/DDBJ databases">
        <title>Complete genome sequence of Sphingomonas sp. W1-2-3.</title>
        <authorList>
            <person name="Im W.T."/>
        </authorList>
    </citation>
    <scope>NUCLEOTIDE SEQUENCE [LARGE SCALE GENOMIC DNA]</scope>
    <source>
        <strain evidence="4">W1-2-3</strain>
    </source>
</reference>
<dbReference type="KEGG" id="hgn:E6W36_06625"/>
<feature type="signal peptide" evidence="2">
    <location>
        <begin position="1"/>
        <end position="22"/>
    </location>
</feature>
<evidence type="ECO:0000256" key="1">
    <source>
        <dbReference type="SAM" id="MobiDB-lite"/>
    </source>
</evidence>
<evidence type="ECO:0000313" key="4">
    <source>
        <dbReference type="Proteomes" id="UP000298714"/>
    </source>
</evidence>
<keyword evidence="2" id="KW-0732">Signal</keyword>
<dbReference type="RefSeq" id="WP_222874177.1">
    <property type="nucleotide sequence ID" value="NZ_CP039704.1"/>
</dbReference>
<proteinExistence type="predicted"/>
<evidence type="ECO:0000313" key="3">
    <source>
        <dbReference type="EMBL" id="QCI79342.1"/>
    </source>
</evidence>
<feature type="region of interest" description="Disordered" evidence="1">
    <location>
        <begin position="102"/>
        <end position="165"/>
    </location>
</feature>
<dbReference type="Proteomes" id="UP000298714">
    <property type="component" value="Chromosome"/>
</dbReference>